<dbReference type="GO" id="GO:0046556">
    <property type="term" value="F:alpha-L-arabinofuranosidase activity"/>
    <property type="evidence" value="ECO:0007669"/>
    <property type="project" value="UniProtKB-EC"/>
</dbReference>
<dbReference type="PROSITE" id="PS51173">
    <property type="entry name" value="CBM2"/>
    <property type="match status" value="1"/>
</dbReference>
<dbReference type="Pfam" id="PF00553">
    <property type="entry name" value="CBM_2"/>
    <property type="match status" value="1"/>
</dbReference>
<evidence type="ECO:0000259" key="11">
    <source>
        <dbReference type="PROSITE" id="PS51173"/>
    </source>
</evidence>
<dbReference type="InterPro" id="IPR029058">
    <property type="entry name" value="AB_hydrolase_fold"/>
</dbReference>
<evidence type="ECO:0000256" key="2">
    <source>
        <dbReference type="ARBA" id="ARBA00004613"/>
    </source>
</evidence>
<dbReference type="EMBL" id="AOPY01001384">
    <property type="protein sequence ID" value="EPJ40237.1"/>
    <property type="molecule type" value="Genomic_DNA"/>
</dbReference>
<feature type="compositionally biased region" description="Polar residues" evidence="9">
    <location>
        <begin position="361"/>
        <end position="374"/>
    </location>
</feature>
<organism evidence="12 13">
    <name type="scientific">Streptomyces afghaniensis 772</name>
    <dbReference type="NCBI Taxonomy" id="1283301"/>
    <lineage>
        <taxon>Bacteria</taxon>
        <taxon>Bacillati</taxon>
        <taxon>Actinomycetota</taxon>
        <taxon>Actinomycetes</taxon>
        <taxon>Kitasatosporales</taxon>
        <taxon>Streptomycetaceae</taxon>
        <taxon>Streptomyces</taxon>
    </lineage>
</organism>
<keyword evidence="4" id="KW-0964">Secreted</keyword>
<keyword evidence="13" id="KW-1185">Reference proteome</keyword>
<dbReference type="Gene3D" id="3.40.50.1820">
    <property type="entry name" value="alpha/beta hydrolase"/>
    <property type="match status" value="1"/>
</dbReference>
<reference evidence="12 13" key="1">
    <citation type="submission" date="2013-02" db="EMBL/GenBank/DDBJ databases">
        <title>Draft Genome Sequence of Streptomyces afghaniensis, Which Produces Compounds of the Julimycin B-Complex.</title>
        <authorList>
            <person name="Gruening B.A."/>
            <person name="Praeg A."/>
            <person name="Erxleben A."/>
            <person name="Guenther S."/>
            <person name="Fiedler H.-P."/>
            <person name="Goodfellow M."/>
            <person name="Mueller M."/>
        </authorList>
    </citation>
    <scope>NUCLEOTIDE SEQUENCE [LARGE SCALE GENOMIC DNA]</scope>
    <source>
        <strain evidence="12 13">772</strain>
    </source>
</reference>
<keyword evidence="6" id="KW-0378">Hydrolase</keyword>
<dbReference type="GO" id="GO:0030247">
    <property type="term" value="F:polysaccharide binding"/>
    <property type="evidence" value="ECO:0007669"/>
    <property type="project" value="UniProtKB-UniRule"/>
</dbReference>
<accession>S4N101</accession>
<evidence type="ECO:0000256" key="10">
    <source>
        <dbReference type="SAM" id="SignalP"/>
    </source>
</evidence>
<evidence type="ECO:0000256" key="3">
    <source>
        <dbReference type="ARBA" id="ARBA00012670"/>
    </source>
</evidence>
<keyword evidence="8" id="KW-0119">Carbohydrate metabolism</keyword>
<dbReference type="Proteomes" id="UP000015001">
    <property type="component" value="Unassembled WGS sequence"/>
</dbReference>
<dbReference type="GO" id="GO:0000272">
    <property type="term" value="P:polysaccharide catabolic process"/>
    <property type="evidence" value="ECO:0007669"/>
    <property type="project" value="UniProtKB-KW"/>
</dbReference>
<dbReference type="InterPro" id="IPR012291">
    <property type="entry name" value="CBM2_carb-bd_dom_sf"/>
</dbReference>
<dbReference type="AlphaFoldDB" id="S4N101"/>
<evidence type="ECO:0000256" key="5">
    <source>
        <dbReference type="ARBA" id="ARBA00022729"/>
    </source>
</evidence>
<dbReference type="Pfam" id="PF03664">
    <property type="entry name" value="Glyco_hydro_62"/>
    <property type="match status" value="1"/>
</dbReference>
<comment type="caution">
    <text evidence="12">The sequence shown here is derived from an EMBL/GenBank/DDBJ whole genome shotgun (WGS) entry which is preliminary data.</text>
</comment>
<feature type="domain" description="CBM2" evidence="11">
    <location>
        <begin position="710"/>
        <end position="819"/>
    </location>
</feature>
<comment type="catalytic activity">
    <reaction evidence="1">
        <text>Hydrolysis of terminal non-reducing alpha-L-arabinofuranoside residues in alpha-L-arabinosides.</text>
        <dbReference type="EC" id="3.2.1.55"/>
    </reaction>
</comment>
<feature type="chain" id="PRO_5004521318" description="non-reducing end alpha-L-arabinofuranosidase" evidence="10">
    <location>
        <begin position="28"/>
        <end position="819"/>
    </location>
</feature>
<dbReference type="PANTHER" id="PTHR40631">
    <property type="entry name" value="ALPHA-L-ARABINOFURANOSIDASE AXHA-2-RELATED"/>
    <property type="match status" value="1"/>
</dbReference>
<dbReference type="InterPro" id="IPR008965">
    <property type="entry name" value="CBM2/CBM3_carb-bd_dom_sf"/>
</dbReference>
<dbReference type="SUPFAM" id="SSF75005">
    <property type="entry name" value="Arabinanase/levansucrase/invertase"/>
    <property type="match status" value="1"/>
</dbReference>
<evidence type="ECO:0000256" key="7">
    <source>
        <dbReference type="ARBA" id="ARBA00023295"/>
    </source>
</evidence>
<dbReference type="GO" id="GO:0046373">
    <property type="term" value="P:L-arabinose metabolic process"/>
    <property type="evidence" value="ECO:0007669"/>
    <property type="project" value="InterPro"/>
</dbReference>
<feature type="compositionally biased region" description="Basic residues" evidence="9">
    <location>
        <begin position="280"/>
        <end position="298"/>
    </location>
</feature>
<evidence type="ECO:0000256" key="8">
    <source>
        <dbReference type="ARBA" id="ARBA00023326"/>
    </source>
</evidence>
<gene>
    <name evidence="12" type="ORF">STAFG_2702</name>
</gene>
<keyword evidence="7" id="KW-0326">Glycosidase</keyword>
<feature type="region of interest" description="Disordered" evidence="9">
    <location>
        <begin position="274"/>
        <end position="340"/>
    </location>
</feature>
<feature type="compositionally biased region" description="Basic and acidic residues" evidence="9">
    <location>
        <begin position="307"/>
        <end position="323"/>
    </location>
</feature>
<dbReference type="InterPro" id="IPR010126">
    <property type="entry name" value="Esterase_phb"/>
</dbReference>
<feature type="signal peptide" evidence="10">
    <location>
        <begin position="1"/>
        <end position="27"/>
    </location>
</feature>
<proteinExistence type="predicted"/>
<dbReference type="HOGENOM" id="CLU_345093_0_0_11"/>
<evidence type="ECO:0000313" key="12">
    <source>
        <dbReference type="EMBL" id="EPJ40237.1"/>
    </source>
</evidence>
<dbReference type="NCBIfam" id="TIGR01840">
    <property type="entry name" value="esterase_phb"/>
    <property type="match status" value="1"/>
</dbReference>
<evidence type="ECO:0000256" key="6">
    <source>
        <dbReference type="ARBA" id="ARBA00022801"/>
    </source>
</evidence>
<feature type="region of interest" description="Disordered" evidence="9">
    <location>
        <begin position="360"/>
        <end position="385"/>
    </location>
</feature>
<dbReference type="InterPro" id="IPR005193">
    <property type="entry name" value="GH62_arabinosidase"/>
</dbReference>
<name>S4N101_9ACTN</name>
<protein>
    <recommendedName>
        <fullName evidence="3">non-reducing end alpha-L-arabinofuranosidase</fullName>
        <ecNumber evidence="3">3.2.1.55</ecNumber>
    </recommendedName>
</protein>
<keyword evidence="8" id="KW-0624">Polysaccharide degradation</keyword>
<dbReference type="PANTHER" id="PTHR40631:SF2">
    <property type="entry name" value="ALPHA-L-ARABINOFURANOSIDASE"/>
    <property type="match status" value="1"/>
</dbReference>
<dbReference type="InterPro" id="IPR023296">
    <property type="entry name" value="Glyco_hydro_beta-prop_sf"/>
</dbReference>
<dbReference type="Gene3D" id="2.60.40.290">
    <property type="match status" value="1"/>
</dbReference>
<keyword evidence="5 10" id="KW-0732">Signal</keyword>
<dbReference type="EC" id="3.2.1.55" evidence="3"/>
<dbReference type="GO" id="GO:0005576">
    <property type="term" value="C:extracellular region"/>
    <property type="evidence" value="ECO:0007669"/>
    <property type="project" value="UniProtKB-SubCell"/>
</dbReference>
<dbReference type="Gene3D" id="2.115.10.20">
    <property type="entry name" value="Glycosyl hydrolase domain, family 43"/>
    <property type="match status" value="1"/>
</dbReference>
<dbReference type="InterPro" id="IPR001919">
    <property type="entry name" value="CBD2"/>
</dbReference>
<dbReference type="SMART" id="SM00637">
    <property type="entry name" value="CBD_II"/>
    <property type="match status" value="1"/>
</dbReference>
<dbReference type="SUPFAM" id="SSF49384">
    <property type="entry name" value="Carbohydrate-binding domain"/>
    <property type="match status" value="1"/>
</dbReference>
<evidence type="ECO:0000256" key="9">
    <source>
        <dbReference type="SAM" id="MobiDB-lite"/>
    </source>
</evidence>
<sequence length="819" mass="87588">MRTFVNGLVFMLPAVGVLALPPGPAVAGTPQPARESSLPGSFTWSSSGPLISPKPDAGHPILSVKDPTVFRYRDRWHVYFTTADSAGRWSLGHTSFAQWSEAASAPQTFLDANPNIGNRYAAAPQVFYFAPQQTWYMVYQTGPPSYSTSKDPSDPLSWSAPRNFFGSEPTVVTENKGDGAWLDFWAICDRTDCYLFFSDGNGHQYRSRTTLAKFPSGFRDTAIVLSEPNRFDLFEAGNVYRLGDGGYLMLAEALATGSDWRRYFRAWTADSLGGAETAGRHRGQPLRPLVQRRLRGRTARLDQGLQPRRDDPRRRRPDPHDRPVPPPVPLPGDGPGSRRRLLPAALAAGPADPDRLHLLNRRTTSCEPSLTTEGTPDVPATPQPMTRRPLRSMLLAFLAALLPLLAATALTAPAAAARETAREKAVPTATLTEVTNFGTNPSNLRMYLYVPESVTPNPAVVVAVHWCTGSGPDMYNGTEYDTLADRYGFIVLYPSVTRSSKCFDVSSPQALRRGGGSDPVGVKSMIDWVTRTYDADTGRVFATGISSGAMMTNVLLGDYPDVFAAGAAFSGVPFACFATADGSEWNSNCSGGTVTHTPKEWGDLVRGAYPGYSGPRPRMQIWHGTEDDVLRYPNFGEQIKQWTNVQGVSQTPAATDTPQSGWTRTRYGGTGDQAPVEAVSLQGIGHNLYAQGMASRVLTFFGLDKSGPAPQPQPGACKVTAAVNAWNTGLTASVTITNSGTTTVSGWKLGFSLPAGQTVTGGWGATYTPSSGPVTATNVSYNGTIAPGASVSIGYQASHGGNSAAPAAYTLNGTACATG</sequence>
<evidence type="ECO:0000256" key="1">
    <source>
        <dbReference type="ARBA" id="ARBA00001462"/>
    </source>
</evidence>
<dbReference type="PATRIC" id="fig|1283301.3.peg.2677"/>
<dbReference type="SUPFAM" id="SSF53474">
    <property type="entry name" value="alpha/beta-Hydrolases"/>
    <property type="match status" value="2"/>
</dbReference>
<evidence type="ECO:0000313" key="13">
    <source>
        <dbReference type="Proteomes" id="UP000015001"/>
    </source>
</evidence>
<comment type="subcellular location">
    <subcellularLocation>
        <location evidence="2">Secreted</location>
    </subcellularLocation>
</comment>
<evidence type="ECO:0000256" key="4">
    <source>
        <dbReference type="ARBA" id="ARBA00022525"/>
    </source>
</evidence>
<dbReference type="Pfam" id="PF10503">
    <property type="entry name" value="Esterase_PHB"/>
    <property type="match status" value="1"/>
</dbReference>